<dbReference type="GO" id="GO:0032447">
    <property type="term" value="P:protein urmylation"/>
    <property type="evidence" value="ECO:0007669"/>
    <property type="project" value="UniProtKB-UniRule"/>
</dbReference>
<dbReference type="InterPro" id="IPR000541">
    <property type="entry name" value="Ncs6/Tuc1/Ctu1"/>
</dbReference>
<sequence length="814" mass="90208">MSNCSTNCGKKAVLKRPKTGDVLCKECFFEAFETEVHFTISRAKLFTPGTTVAVAASGGKDSTVLAYVLKVLNERFNYGLKLVLLSIDEGITGYRDDSLDTVKRNRDDYGMPLKILSYKDLYGWTMDEIVAEIGRKNNCTFCGVFRRQALDRGAVLLNVDCLVTGHNADDIAETVLMNILRGDLARLNRCTAIKTDNGDGIPRVKPLKYTYEKEIVMYAYFKQLVYFSTECVFAPNAYRGHARVLLKDMEKIDPSVIMNIIHSGETLKVHEEVVMPTLMKCSRCSYVSSQTVCKACVLLEGLNRGLPKLGIGKSSKAKRMIAEQNNRSVSDENIDYFYQSQMFSGRLSQLIAVVTGSLTALSDGMQYGWSSPALSVLQSPSSPIKFEDWHMVWLENLYMLGGFIGLPLTIYLLDKFGRKTCMLMAAVENLIAWILLGTATSIELLLFARFLAGFGADVNFVATPTYIAEIADKQIRGRLGSIIYIMMLIGILLIYSVGPFVSIAASSAIGASVVIIQLLTFSFMPKSPYYLLVKNNVEGARKSLQVLRPADEVEDELKEIAEVIKKENEERGRPLDLFKVKSYRKAFLIMTVLNVGQHFSGISVMLMNIHMILEDAASIISVSTAAIIFSALMLISCIVSAILIDKAGRKFLLYTSSFLTGISLLILASYFAAKNANVDVSNYNWLPILSVMLYAICFKWGLGLVPIVMTAELYPTNIKALGCAVADAMYIIGGGVSIFLFHALLERYGLEVPFFLFGFCCLFIGVFSIFVIPETKGRSLEEIQQMLKGNSITDTEKIHLLSSTGNGSYNVNYE</sequence>
<keyword evidence="3 13" id="KW-0963">Cytoplasm</keyword>
<evidence type="ECO:0000256" key="2">
    <source>
        <dbReference type="ARBA" id="ARBA00022475"/>
    </source>
</evidence>
<organism evidence="16 17">
    <name type="scientific">Aquatica leii</name>
    <dbReference type="NCBI Taxonomy" id="1421715"/>
    <lineage>
        <taxon>Eukaryota</taxon>
        <taxon>Metazoa</taxon>
        <taxon>Ecdysozoa</taxon>
        <taxon>Arthropoda</taxon>
        <taxon>Hexapoda</taxon>
        <taxon>Insecta</taxon>
        <taxon>Pterygota</taxon>
        <taxon>Neoptera</taxon>
        <taxon>Endopterygota</taxon>
        <taxon>Coleoptera</taxon>
        <taxon>Polyphaga</taxon>
        <taxon>Elateriformia</taxon>
        <taxon>Elateroidea</taxon>
        <taxon>Lampyridae</taxon>
        <taxon>Luciolinae</taxon>
        <taxon>Aquatica</taxon>
    </lineage>
</organism>
<keyword evidence="10 14" id="KW-0472">Membrane</keyword>
<evidence type="ECO:0000313" key="16">
    <source>
        <dbReference type="EMBL" id="KAK4876222.1"/>
    </source>
</evidence>
<dbReference type="HAMAP" id="MF_03053">
    <property type="entry name" value="CTU1"/>
    <property type="match status" value="1"/>
</dbReference>
<evidence type="ECO:0000256" key="12">
    <source>
        <dbReference type="ARBA" id="ARBA00024348"/>
    </source>
</evidence>
<dbReference type="PROSITE" id="PS00216">
    <property type="entry name" value="SUGAR_TRANSPORT_1"/>
    <property type="match status" value="2"/>
</dbReference>
<protein>
    <recommendedName>
        <fullName evidence="13">Cytoplasmic tRNA 2-thiolation protein 1</fullName>
        <ecNumber evidence="13">2.7.7.-</ecNumber>
    </recommendedName>
    <alternativeName>
        <fullName evidence="13">Cytoplasmic tRNA adenylyltransferase 1</fullName>
    </alternativeName>
</protein>
<feature type="transmembrane region" description="Helical" evidence="14">
    <location>
        <begin position="685"/>
        <end position="708"/>
    </location>
</feature>
<dbReference type="Pfam" id="PF00083">
    <property type="entry name" value="Sugar_tr"/>
    <property type="match status" value="1"/>
</dbReference>
<dbReference type="PRINTS" id="PR00171">
    <property type="entry name" value="SUGRTRNSPORT"/>
</dbReference>
<feature type="transmembrane region" description="Helical" evidence="14">
    <location>
        <begin position="420"/>
        <end position="440"/>
    </location>
</feature>
<dbReference type="GO" id="GO:0005739">
    <property type="term" value="C:mitochondrion"/>
    <property type="evidence" value="ECO:0007669"/>
    <property type="project" value="TreeGrafter"/>
</dbReference>
<dbReference type="Pfam" id="PF01171">
    <property type="entry name" value="ATP_bind_3"/>
    <property type="match status" value="1"/>
</dbReference>
<keyword evidence="11" id="KW-0325">Glycoprotein</keyword>
<comment type="subcellular location">
    <subcellularLocation>
        <location evidence="1">Cell membrane</location>
        <topology evidence="1">Multi-pass membrane protein</topology>
    </subcellularLocation>
    <subcellularLocation>
        <location evidence="13">Cytoplasm</location>
    </subcellularLocation>
</comment>
<evidence type="ECO:0000256" key="5">
    <source>
        <dbReference type="ARBA" id="ARBA00022679"/>
    </source>
</evidence>
<comment type="function">
    <text evidence="13">Plays a central role in 2-thiolation of mcm(5)S(2)U at tRNA wobble positions of tRNA(Lys), tRNA(Glu) and tRNA(Gln). Directly binds tRNAs and probably acts by catalyzing adenylation of tRNAs, an intermediate required for 2-thiolation. It is unclear whether it acts as a sulfurtransferase that transfers sulfur from thiocarboxylated URM1 onto the uridine of tRNAs at wobble position.</text>
</comment>
<feature type="transmembrane region" description="Helical" evidence="14">
    <location>
        <begin position="389"/>
        <end position="413"/>
    </location>
</feature>
<dbReference type="GO" id="GO:0002143">
    <property type="term" value="P:tRNA wobble position uridine thiolation"/>
    <property type="evidence" value="ECO:0007669"/>
    <property type="project" value="TreeGrafter"/>
</dbReference>
<dbReference type="InterPro" id="IPR014729">
    <property type="entry name" value="Rossmann-like_a/b/a_fold"/>
</dbReference>
<comment type="caution">
    <text evidence="16">The sequence shown here is derived from an EMBL/GenBank/DDBJ whole genome shotgun (WGS) entry which is preliminary data.</text>
</comment>
<dbReference type="CDD" id="cd01713">
    <property type="entry name" value="CTU1-like"/>
    <property type="match status" value="1"/>
</dbReference>
<comment type="similarity">
    <text evidence="13">Belongs to the TtcA family. CTU1/NCS6/ATPBD3 subfamily.</text>
</comment>
<keyword evidence="2" id="KW-1003">Cell membrane</keyword>
<evidence type="ECO:0000256" key="14">
    <source>
        <dbReference type="SAM" id="Phobius"/>
    </source>
</evidence>
<keyword evidence="17" id="KW-1185">Reference proteome</keyword>
<dbReference type="GO" id="GO:0002144">
    <property type="term" value="C:cytosolic tRNA wobble base thiouridylase complex"/>
    <property type="evidence" value="ECO:0007669"/>
    <property type="project" value="TreeGrafter"/>
</dbReference>
<keyword evidence="6 14" id="KW-0812">Transmembrane</keyword>
<dbReference type="InterPro" id="IPR003663">
    <property type="entry name" value="Sugar/inositol_transpt"/>
</dbReference>
<dbReference type="Proteomes" id="UP001353858">
    <property type="component" value="Unassembled WGS sequence"/>
</dbReference>
<feature type="transmembrane region" description="Helical" evidence="14">
    <location>
        <begin position="651"/>
        <end position="673"/>
    </location>
</feature>
<feature type="transmembrane region" description="Helical" evidence="14">
    <location>
        <begin position="720"/>
        <end position="742"/>
    </location>
</feature>
<feature type="transmembrane region" description="Helical" evidence="14">
    <location>
        <begin position="619"/>
        <end position="644"/>
    </location>
</feature>
<reference evidence="17" key="1">
    <citation type="submission" date="2023-01" db="EMBL/GenBank/DDBJ databases">
        <title>Key to firefly adult light organ development and bioluminescence: homeobox transcription factors regulate luciferase expression and transportation to peroxisome.</title>
        <authorList>
            <person name="Fu X."/>
        </authorList>
    </citation>
    <scope>NUCLEOTIDE SEQUENCE [LARGE SCALE GENOMIC DNA]</scope>
</reference>
<dbReference type="FunFam" id="1.20.1250.20:FF:000055">
    <property type="entry name" value="Facilitated trehalose transporter Tret1-2 homolog"/>
    <property type="match status" value="1"/>
</dbReference>
<feature type="transmembrane region" description="Helical" evidence="14">
    <location>
        <begin position="479"/>
        <end position="497"/>
    </location>
</feature>
<feature type="transmembrane region" description="Helical" evidence="14">
    <location>
        <begin position="503"/>
        <end position="524"/>
    </location>
</feature>
<dbReference type="GO" id="GO:0016779">
    <property type="term" value="F:nucleotidyltransferase activity"/>
    <property type="evidence" value="ECO:0007669"/>
    <property type="project" value="UniProtKB-UniRule"/>
</dbReference>
<evidence type="ECO:0000256" key="6">
    <source>
        <dbReference type="ARBA" id="ARBA00022692"/>
    </source>
</evidence>
<name>A0AAN7P465_9COLE</name>
<dbReference type="InterPro" id="IPR005828">
    <property type="entry name" value="MFS_sugar_transport-like"/>
</dbReference>
<evidence type="ECO:0000259" key="15">
    <source>
        <dbReference type="PROSITE" id="PS50850"/>
    </source>
</evidence>
<dbReference type="Gene3D" id="1.20.1250.20">
    <property type="entry name" value="MFS general substrate transporter like domains"/>
    <property type="match status" value="1"/>
</dbReference>
<keyword evidence="5 13" id="KW-0808">Transferase</keyword>
<evidence type="ECO:0000256" key="3">
    <source>
        <dbReference type="ARBA" id="ARBA00022490"/>
    </source>
</evidence>
<keyword evidence="9 14" id="KW-1133">Transmembrane helix</keyword>
<dbReference type="PROSITE" id="PS50850">
    <property type="entry name" value="MFS"/>
    <property type="match status" value="1"/>
</dbReference>
<evidence type="ECO:0000256" key="9">
    <source>
        <dbReference type="ARBA" id="ARBA00022989"/>
    </source>
</evidence>
<dbReference type="PANTHER" id="PTHR11807">
    <property type="entry name" value="ATPASES OF THE PP SUPERFAMILY-RELATED"/>
    <property type="match status" value="1"/>
</dbReference>
<dbReference type="Gene3D" id="3.40.50.620">
    <property type="entry name" value="HUPs"/>
    <property type="match status" value="1"/>
</dbReference>
<feature type="transmembrane region" description="Helical" evidence="14">
    <location>
        <begin position="587"/>
        <end position="613"/>
    </location>
</feature>
<dbReference type="PANTHER" id="PTHR11807:SF12">
    <property type="entry name" value="CYTOPLASMIC TRNA 2-THIOLATION PROTEIN 1"/>
    <property type="match status" value="1"/>
</dbReference>
<dbReference type="GO" id="GO:0022857">
    <property type="term" value="F:transmembrane transporter activity"/>
    <property type="evidence" value="ECO:0007669"/>
    <property type="project" value="InterPro"/>
</dbReference>
<dbReference type="SUPFAM" id="SSF52402">
    <property type="entry name" value="Adenine nucleotide alpha hydrolases-like"/>
    <property type="match status" value="1"/>
</dbReference>
<dbReference type="EC" id="2.7.7.-" evidence="13"/>
<dbReference type="InterPro" id="IPR020846">
    <property type="entry name" value="MFS_dom"/>
</dbReference>
<proteinExistence type="inferred from homology"/>
<dbReference type="EMBL" id="JARPUR010000005">
    <property type="protein sequence ID" value="KAK4876222.1"/>
    <property type="molecule type" value="Genomic_DNA"/>
</dbReference>
<dbReference type="Pfam" id="PF16503">
    <property type="entry name" value="zn-ribbon_14"/>
    <property type="match status" value="1"/>
</dbReference>
<dbReference type="AlphaFoldDB" id="A0AAN7P465"/>
<dbReference type="GO" id="GO:0005886">
    <property type="term" value="C:plasma membrane"/>
    <property type="evidence" value="ECO:0007669"/>
    <property type="project" value="UniProtKB-SubCell"/>
</dbReference>
<dbReference type="InterPro" id="IPR056369">
    <property type="entry name" value="CTU1-like_ATP-bd"/>
</dbReference>
<dbReference type="SUPFAM" id="SSF103473">
    <property type="entry name" value="MFS general substrate transporter"/>
    <property type="match status" value="1"/>
</dbReference>
<dbReference type="FunFam" id="3.40.50.620:FF:000054">
    <property type="entry name" value="Cytoplasmic tRNA 2-thiolation protein 1"/>
    <property type="match status" value="1"/>
</dbReference>
<evidence type="ECO:0000256" key="8">
    <source>
        <dbReference type="ARBA" id="ARBA00022884"/>
    </source>
</evidence>
<keyword evidence="7 13" id="KW-0819">tRNA processing</keyword>
<evidence type="ECO:0000256" key="10">
    <source>
        <dbReference type="ARBA" id="ARBA00023136"/>
    </source>
</evidence>
<keyword evidence="8 13" id="KW-0694">RNA-binding</keyword>
<evidence type="ECO:0000256" key="7">
    <source>
        <dbReference type="ARBA" id="ARBA00022694"/>
    </source>
</evidence>
<dbReference type="InterPro" id="IPR005829">
    <property type="entry name" value="Sugar_transporter_CS"/>
</dbReference>
<comment type="pathway">
    <text evidence="13">tRNA modification; 5-methoxycarbonylmethyl-2-thiouridine-tRNA biosynthesis.</text>
</comment>
<dbReference type="PROSITE" id="PS01263">
    <property type="entry name" value="UPF0021"/>
    <property type="match status" value="1"/>
</dbReference>
<dbReference type="InterPro" id="IPR036259">
    <property type="entry name" value="MFS_trans_sf"/>
</dbReference>
<evidence type="ECO:0000256" key="11">
    <source>
        <dbReference type="ARBA" id="ARBA00023180"/>
    </source>
</evidence>
<keyword evidence="4 13" id="KW-0820">tRNA-binding</keyword>
<dbReference type="InterPro" id="IPR032442">
    <property type="entry name" value="CTU1_C"/>
</dbReference>
<feature type="transmembrane region" description="Helical" evidence="14">
    <location>
        <begin position="446"/>
        <end position="467"/>
    </location>
</feature>
<comment type="similarity">
    <text evidence="12">Belongs to the major facilitator superfamily. Sugar transporter (TC 2.A.1.1) family. Trehalose transporter subfamily.</text>
</comment>
<dbReference type="GO" id="GO:0000049">
    <property type="term" value="F:tRNA binding"/>
    <property type="evidence" value="ECO:0007669"/>
    <property type="project" value="UniProtKB-UniRule"/>
</dbReference>
<evidence type="ECO:0000256" key="1">
    <source>
        <dbReference type="ARBA" id="ARBA00004651"/>
    </source>
</evidence>
<evidence type="ECO:0000256" key="4">
    <source>
        <dbReference type="ARBA" id="ARBA00022555"/>
    </source>
</evidence>
<dbReference type="InterPro" id="IPR020554">
    <property type="entry name" value="UPF0021_CS"/>
</dbReference>
<dbReference type="InterPro" id="IPR011063">
    <property type="entry name" value="TilS/TtcA_N"/>
</dbReference>
<gene>
    <name evidence="16" type="ORF">RN001_012644</name>
</gene>
<evidence type="ECO:0000256" key="13">
    <source>
        <dbReference type="HAMAP-Rule" id="MF_03053"/>
    </source>
</evidence>
<feature type="domain" description="Major facilitator superfamily (MFS) profile" evidence="15">
    <location>
        <begin position="348"/>
        <end position="776"/>
    </location>
</feature>
<feature type="transmembrane region" description="Helical" evidence="14">
    <location>
        <begin position="754"/>
        <end position="772"/>
    </location>
</feature>
<accession>A0AAN7P465</accession>
<evidence type="ECO:0000313" key="17">
    <source>
        <dbReference type="Proteomes" id="UP001353858"/>
    </source>
</evidence>